<dbReference type="AlphaFoldDB" id="A0AAW6B9T9"/>
<gene>
    <name evidence="1" type="ORF">ODV14_04095</name>
</gene>
<comment type="caution">
    <text evidence="1">The sequence shown here is derived from an EMBL/GenBank/DDBJ whole genome shotgun (WGS) entry which is preliminary data.</text>
</comment>
<reference evidence="1" key="2">
    <citation type="submission" date="2022-10" db="EMBL/GenBank/DDBJ databases">
        <authorList>
            <person name="Kostovova I."/>
            <person name="Moravkova M."/>
            <person name="Pechar R."/>
        </authorList>
    </citation>
    <scope>NUCLEOTIDE SEQUENCE</scope>
    <source>
        <strain evidence="1">M597B</strain>
    </source>
</reference>
<dbReference type="Gene3D" id="3.40.50.1820">
    <property type="entry name" value="alpha/beta hydrolase"/>
    <property type="match status" value="1"/>
</dbReference>
<name>A0AAW6B9T9_LACAM</name>
<dbReference type="RefSeq" id="WP_271326905.1">
    <property type="nucleotide sequence ID" value="NZ_JAOTHC010000009.1"/>
</dbReference>
<dbReference type="SUPFAM" id="SSF53474">
    <property type="entry name" value="alpha/beta-Hydrolases"/>
    <property type="match status" value="1"/>
</dbReference>
<dbReference type="InterPro" id="IPR029058">
    <property type="entry name" value="AB_hydrolase_fold"/>
</dbReference>
<dbReference type="InterPro" id="IPR050583">
    <property type="entry name" value="Mycobacterial_A85_antigen"/>
</dbReference>
<dbReference type="Pfam" id="PF00756">
    <property type="entry name" value="Esterase"/>
    <property type="match status" value="1"/>
</dbReference>
<dbReference type="GO" id="GO:0016747">
    <property type="term" value="F:acyltransferase activity, transferring groups other than amino-acyl groups"/>
    <property type="evidence" value="ECO:0007669"/>
    <property type="project" value="TreeGrafter"/>
</dbReference>
<protein>
    <submittedName>
        <fullName evidence="1">Esterase family protein</fullName>
    </submittedName>
</protein>
<sequence length="260" mass="29916">MTLITVNFKSNVLHKSTSLCAIIPEVIENLNQTNFPVLYLLHGMGDDYTKWFRRTNIEQFARNKKIIIISADFETSFYSNMAYGNNYWDFLTQELPQICNKLFPISPSPQDHYVAGMSMGGFGAFKWGLNEPNRFHMVASFSGVMNLNKFFKGNDTKLLKKLNLVGNNNYLTNVYQQDFGNSNLKNSPNDLEYLLSQQTSLPQLFQYCGTEDPLFTINKEFSDYATSIKGTNYSFITAPGSHEWNYWNKCIKDFLNKIPV</sequence>
<dbReference type="PANTHER" id="PTHR48098:SF1">
    <property type="entry name" value="DIACYLGLYCEROL ACYLTRANSFERASE_MYCOLYLTRANSFERASE AG85A"/>
    <property type="match status" value="1"/>
</dbReference>
<reference evidence="1" key="1">
    <citation type="journal article" date="2022" name="Microorganisms">
        <title>Antibiotic Susceptibility, Resistance Gene Determinants and Corresponding Genomic Regions in Lactobacillus amylovorus Isolates Derived from Wild Boars and Domestic Pigs.</title>
        <authorList>
            <person name="Moravkova M."/>
            <person name="Kostovova I."/>
            <person name="Kavanova K."/>
            <person name="Pechar R."/>
            <person name="Stanek S."/>
            <person name="Brychta A."/>
            <person name="Zeman M."/>
            <person name="Kubasova T."/>
        </authorList>
    </citation>
    <scope>NUCLEOTIDE SEQUENCE</scope>
    <source>
        <strain evidence="1">M597B</strain>
    </source>
</reference>
<dbReference type="PANTHER" id="PTHR48098">
    <property type="entry name" value="ENTEROCHELIN ESTERASE-RELATED"/>
    <property type="match status" value="1"/>
</dbReference>
<dbReference type="EMBL" id="JAOTHD010000009">
    <property type="protein sequence ID" value="MDB6246524.1"/>
    <property type="molecule type" value="Genomic_DNA"/>
</dbReference>
<organism evidence="1 2">
    <name type="scientific">Lactobacillus amylovorus</name>
    <dbReference type="NCBI Taxonomy" id="1604"/>
    <lineage>
        <taxon>Bacteria</taxon>
        <taxon>Bacillati</taxon>
        <taxon>Bacillota</taxon>
        <taxon>Bacilli</taxon>
        <taxon>Lactobacillales</taxon>
        <taxon>Lactobacillaceae</taxon>
        <taxon>Lactobacillus</taxon>
    </lineage>
</organism>
<evidence type="ECO:0000313" key="1">
    <source>
        <dbReference type="EMBL" id="MDB6246524.1"/>
    </source>
</evidence>
<proteinExistence type="predicted"/>
<dbReference type="InterPro" id="IPR000801">
    <property type="entry name" value="Esterase-like"/>
</dbReference>
<accession>A0AAW6B9T9</accession>
<dbReference type="Proteomes" id="UP001141961">
    <property type="component" value="Unassembled WGS sequence"/>
</dbReference>
<evidence type="ECO:0000313" key="2">
    <source>
        <dbReference type="Proteomes" id="UP001141961"/>
    </source>
</evidence>